<keyword evidence="2" id="KW-1185">Reference proteome</keyword>
<dbReference type="AlphaFoldDB" id="A0A0P0VC16"/>
<dbReference type="EMBL" id="AP014957">
    <property type="protein sequence ID" value="BAS75862.1"/>
    <property type="molecule type" value="Genomic_DNA"/>
</dbReference>
<evidence type="ECO:0000313" key="2">
    <source>
        <dbReference type="Proteomes" id="UP000059680"/>
    </source>
</evidence>
<gene>
    <name evidence="1" type="ordered locus">Os01g0914150</name>
    <name evidence="1" type="ORF">OSNPB_010914150</name>
</gene>
<reference evidence="1 2" key="2">
    <citation type="journal article" date="2013" name="Plant Cell Physiol.">
        <title>Rice Annotation Project Database (RAP-DB): an integrative and interactive database for rice genomics.</title>
        <authorList>
            <person name="Sakai H."/>
            <person name="Lee S.S."/>
            <person name="Tanaka T."/>
            <person name="Numa H."/>
            <person name="Kim J."/>
            <person name="Kawahara Y."/>
            <person name="Wakimoto H."/>
            <person name="Yang C.C."/>
            <person name="Iwamoto M."/>
            <person name="Abe T."/>
            <person name="Yamada Y."/>
            <person name="Muto A."/>
            <person name="Inokuchi H."/>
            <person name="Ikemura T."/>
            <person name="Matsumoto T."/>
            <person name="Sasaki T."/>
            <person name="Itoh T."/>
        </authorList>
    </citation>
    <scope>NUCLEOTIDE SEQUENCE [LARGE SCALE GENOMIC DNA]</scope>
    <source>
        <strain evidence="2">cv. Nipponbare</strain>
    </source>
</reference>
<dbReference type="InParanoid" id="A0A0P0VC16"/>
<protein>
    <submittedName>
        <fullName evidence="1">Os01g0914150 protein</fullName>
    </submittedName>
</protein>
<dbReference type="Proteomes" id="UP000059680">
    <property type="component" value="Chromosome 1"/>
</dbReference>
<sequence length="84" mass="8467">MGHRYPMADPLSSRLLPPSEATAITPTVFGLGRSSTPMGTGGGSAQSETATPVILGLGGSITPVGADGLVPIAIILISTSIEWY</sequence>
<reference evidence="2" key="1">
    <citation type="journal article" date="2005" name="Nature">
        <title>The map-based sequence of the rice genome.</title>
        <authorList>
            <consortium name="International rice genome sequencing project (IRGSP)"/>
            <person name="Matsumoto T."/>
            <person name="Wu J."/>
            <person name="Kanamori H."/>
            <person name="Katayose Y."/>
            <person name="Fujisawa M."/>
            <person name="Namiki N."/>
            <person name="Mizuno H."/>
            <person name="Yamamoto K."/>
            <person name="Antonio B.A."/>
            <person name="Baba T."/>
            <person name="Sakata K."/>
            <person name="Nagamura Y."/>
            <person name="Aoki H."/>
            <person name="Arikawa K."/>
            <person name="Arita K."/>
            <person name="Bito T."/>
            <person name="Chiden Y."/>
            <person name="Fujitsuka N."/>
            <person name="Fukunaka R."/>
            <person name="Hamada M."/>
            <person name="Harada C."/>
            <person name="Hayashi A."/>
            <person name="Hijishita S."/>
            <person name="Honda M."/>
            <person name="Hosokawa S."/>
            <person name="Ichikawa Y."/>
            <person name="Idonuma A."/>
            <person name="Iijima M."/>
            <person name="Ikeda M."/>
            <person name="Ikeno M."/>
            <person name="Ito K."/>
            <person name="Ito S."/>
            <person name="Ito T."/>
            <person name="Ito Y."/>
            <person name="Ito Y."/>
            <person name="Iwabuchi A."/>
            <person name="Kamiya K."/>
            <person name="Karasawa W."/>
            <person name="Kurita K."/>
            <person name="Katagiri S."/>
            <person name="Kikuta A."/>
            <person name="Kobayashi H."/>
            <person name="Kobayashi N."/>
            <person name="Machita K."/>
            <person name="Maehara T."/>
            <person name="Masukawa M."/>
            <person name="Mizubayashi T."/>
            <person name="Mukai Y."/>
            <person name="Nagasaki H."/>
            <person name="Nagata Y."/>
            <person name="Naito S."/>
            <person name="Nakashima M."/>
            <person name="Nakama Y."/>
            <person name="Nakamichi Y."/>
            <person name="Nakamura M."/>
            <person name="Meguro A."/>
            <person name="Negishi M."/>
            <person name="Ohta I."/>
            <person name="Ohta T."/>
            <person name="Okamoto M."/>
            <person name="Ono N."/>
            <person name="Saji S."/>
            <person name="Sakaguchi M."/>
            <person name="Sakai K."/>
            <person name="Shibata M."/>
            <person name="Shimokawa T."/>
            <person name="Song J."/>
            <person name="Takazaki Y."/>
            <person name="Terasawa K."/>
            <person name="Tsugane M."/>
            <person name="Tsuji K."/>
            <person name="Ueda S."/>
            <person name="Waki K."/>
            <person name="Yamagata H."/>
            <person name="Yamamoto M."/>
            <person name="Yamamoto S."/>
            <person name="Yamane H."/>
            <person name="Yoshiki S."/>
            <person name="Yoshihara R."/>
            <person name="Yukawa K."/>
            <person name="Zhong H."/>
            <person name="Yano M."/>
            <person name="Yuan Q."/>
            <person name="Ouyang S."/>
            <person name="Liu J."/>
            <person name="Jones K.M."/>
            <person name="Gansberger K."/>
            <person name="Moffat K."/>
            <person name="Hill J."/>
            <person name="Bera J."/>
            <person name="Fadrosh D."/>
            <person name="Jin S."/>
            <person name="Johri S."/>
            <person name="Kim M."/>
            <person name="Overton L."/>
            <person name="Reardon M."/>
            <person name="Tsitrin T."/>
            <person name="Vuong H."/>
            <person name="Weaver B."/>
            <person name="Ciecko A."/>
            <person name="Tallon L."/>
            <person name="Jackson J."/>
            <person name="Pai G."/>
            <person name="Aken S.V."/>
            <person name="Utterback T."/>
            <person name="Reidmuller S."/>
            <person name="Feldblyum T."/>
            <person name="Hsiao J."/>
            <person name="Zismann V."/>
            <person name="Iobst S."/>
            <person name="de Vazeille A.R."/>
            <person name="Buell C.R."/>
            <person name="Ying K."/>
            <person name="Li Y."/>
            <person name="Lu T."/>
            <person name="Huang Y."/>
            <person name="Zhao Q."/>
            <person name="Feng Q."/>
            <person name="Zhang L."/>
            <person name="Zhu J."/>
            <person name="Weng Q."/>
            <person name="Mu J."/>
            <person name="Lu Y."/>
            <person name="Fan D."/>
            <person name="Liu Y."/>
            <person name="Guan J."/>
            <person name="Zhang Y."/>
            <person name="Yu S."/>
            <person name="Liu X."/>
            <person name="Zhang Y."/>
            <person name="Hong G."/>
            <person name="Han B."/>
            <person name="Choisne N."/>
            <person name="Demange N."/>
            <person name="Orjeda G."/>
            <person name="Samain S."/>
            <person name="Cattolico L."/>
            <person name="Pelletier E."/>
            <person name="Couloux A."/>
            <person name="Segurens B."/>
            <person name="Wincker P."/>
            <person name="D'Hont A."/>
            <person name="Scarpelli C."/>
            <person name="Weissenbach J."/>
            <person name="Salanoubat M."/>
            <person name="Quetier F."/>
            <person name="Yu Y."/>
            <person name="Kim H.R."/>
            <person name="Rambo T."/>
            <person name="Currie J."/>
            <person name="Collura K."/>
            <person name="Luo M."/>
            <person name="Yang T."/>
            <person name="Ammiraju J.S.S."/>
            <person name="Engler F."/>
            <person name="Soderlund C."/>
            <person name="Wing R.A."/>
            <person name="Palmer L.E."/>
            <person name="de la Bastide M."/>
            <person name="Spiegel L."/>
            <person name="Nascimento L."/>
            <person name="Zutavern T."/>
            <person name="O'Shaughnessy A."/>
            <person name="Dike S."/>
            <person name="Dedhia N."/>
            <person name="Preston R."/>
            <person name="Balija V."/>
            <person name="McCombie W.R."/>
            <person name="Chow T."/>
            <person name="Chen H."/>
            <person name="Chung M."/>
            <person name="Chen C."/>
            <person name="Shaw J."/>
            <person name="Wu H."/>
            <person name="Hsiao K."/>
            <person name="Chao Y."/>
            <person name="Chu M."/>
            <person name="Cheng C."/>
            <person name="Hour A."/>
            <person name="Lee P."/>
            <person name="Lin S."/>
            <person name="Lin Y."/>
            <person name="Liou J."/>
            <person name="Liu S."/>
            <person name="Hsing Y."/>
            <person name="Raghuvanshi S."/>
            <person name="Mohanty A."/>
            <person name="Bharti A.K."/>
            <person name="Gaur A."/>
            <person name="Gupta V."/>
            <person name="Kumar D."/>
            <person name="Ravi V."/>
            <person name="Vij S."/>
            <person name="Kapur A."/>
            <person name="Khurana P."/>
            <person name="Khurana P."/>
            <person name="Khurana J.P."/>
            <person name="Tyagi A.K."/>
            <person name="Gaikwad K."/>
            <person name="Singh A."/>
            <person name="Dalal V."/>
            <person name="Srivastava S."/>
            <person name="Dixit A."/>
            <person name="Pal A.K."/>
            <person name="Ghazi I.A."/>
            <person name="Yadav M."/>
            <person name="Pandit A."/>
            <person name="Bhargava A."/>
            <person name="Sureshbabu K."/>
            <person name="Batra K."/>
            <person name="Sharma T.R."/>
            <person name="Mohapatra T."/>
            <person name="Singh N.K."/>
            <person name="Messing J."/>
            <person name="Nelson A.B."/>
            <person name="Fuks G."/>
            <person name="Kavchok S."/>
            <person name="Keizer G."/>
            <person name="Linton E."/>
            <person name="Llaca V."/>
            <person name="Song R."/>
            <person name="Tanyolac B."/>
            <person name="Young S."/>
            <person name="Ho-Il K."/>
            <person name="Hahn J.H."/>
            <person name="Sangsakoo G."/>
            <person name="Vanavichit A."/>
            <person name="de Mattos Luiz.A.T."/>
            <person name="Zimmer P.D."/>
            <person name="Malone G."/>
            <person name="Dellagostin O."/>
            <person name="de Oliveira A.C."/>
            <person name="Bevan M."/>
            <person name="Bancroft I."/>
            <person name="Minx P."/>
            <person name="Cordum H."/>
            <person name="Wilson R."/>
            <person name="Cheng Z."/>
            <person name="Jin W."/>
            <person name="Jiang J."/>
            <person name="Leong S.A."/>
            <person name="Iwama H."/>
            <person name="Gojobori T."/>
            <person name="Itoh T."/>
            <person name="Niimura Y."/>
            <person name="Fujii Y."/>
            <person name="Habara T."/>
            <person name="Sakai H."/>
            <person name="Sato Y."/>
            <person name="Wilson G."/>
            <person name="Kumar K."/>
            <person name="McCouch S."/>
            <person name="Juretic N."/>
            <person name="Hoen D."/>
            <person name="Wright S."/>
            <person name="Bruskiewich R."/>
            <person name="Bureau T."/>
            <person name="Miyao A."/>
            <person name="Hirochika H."/>
            <person name="Nishikawa T."/>
            <person name="Kadowaki K."/>
            <person name="Sugiura M."/>
            <person name="Burr B."/>
            <person name="Sasaki T."/>
        </authorList>
    </citation>
    <scope>NUCLEOTIDE SEQUENCE [LARGE SCALE GENOMIC DNA]</scope>
    <source>
        <strain evidence="2">cv. Nipponbare</strain>
    </source>
</reference>
<name>A0A0P0VC16_ORYSJ</name>
<organism evidence="1 2">
    <name type="scientific">Oryza sativa subsp. japonica</name>
    <name type="common">Rice</name>
    <dbReference type="NCBI Taxonomy" id="39947"/>
    <lineage>
        <taxon>Eukaryota</taxon>
        <taxon>Viridiplantae</taxon>
        <taxon>Streptophyta</taxon>
        <taxon>Embryophyta</taxon>
        <taxon>Tracheophyta</taxon>
        <taxon>Spermatophyta</taxon>
        <taxon>Magnoliopsida</taxon>
        <taxon>Liliopsida</taxon>
        <taxon>Poales</taxon>
        <taxon>Poaceae</taxon>
        <taxon>BOP clade</taxon>
        <taxon>Oryzoideae</taxon>
        <taxon>Oryzeae</taxon>
        <taxon>Oryzinae</taxon>
        <taxon>Oryza</taxon>
        <taxon>Oryza sativa</taxon>
    </lineage>
</organism>
<dbReference type="PaxDb" id="39947-A0A0P0VC16"/>
<accession>A0A0P0VC16</accession>
<evidence type="ECO:0000313" key="1">
    <source>
        <dbReference type="EMBL" id="BAS75862.1"/>
    </source>
</evidence>
<reference evidence="1 2" key="3">
    <citation type="journal article" date="2013" name="Rice">
        <title>Improvement of the Oryza sativa Nipponbare reference genome using next generation sequence and optical map data.</title>
        <authorList>
            <person name="Kawahara Y."/>
            <person name="de la Bastide M."/>
            <person name="Hamilton J.P."/>
            <person name="Kanamori H."/>
            <person name="McCombie W.R."/>
            <person name="Ouyang S."/>
            <person name="Schwartz D.C."/>
            <person name="Tanaka T."/>
            <person name="Wu J."/>
            <person name="Zhou S."/>
            <person name="Childs K.L."/>
            <person name="Davidson R.M."/>
            <person name="Lin H."/>
            <person name="Quesada-Ocampo L."/>
            <person name="Vaillancourt B."/>
            <person name="Sakai H."/>
            <person name="Lee S.S."/>
            <person name="Kim J."/>
            <person name="Numa H."/>
            <person name="Itoh T."/>
            <person name="Buell C.R."/>
            <person name="Matsumoto T."/>
        </authorList>
    </citation>
    <scope>NUCLEOTIDE SEQUENCE [LARGE SCALE GENOMIC DNA]</scope>
    <source>
        <strain evidence="2">cv. Nipponbare</strain>
    </source>
</reference>
<proteinExistence type="predicted"/>